<keyword evidence="2" id="KW-1185">Reference proteome</keyword>
<reference evidence="1" key="1">
    <citation type="submission" date="2022-12" db="EMBL/GenBank/DDBJ databases">
        <authorList>
            <person name="Petersen C."/>
        </authorList>
    </citation>
    <scope>NUCLEOTIDE SEQUENCE</scope>
    <source>
        <strain evidence="1">IBT 17660</strain>
    </source>
</reference>
<sequence length="87" mass="9290">MRYHGWSKSVLVSHSYGSIIAARLLKSDRFAPLIGPAHCWGAIASPWRAKSCGSLVVRERRSYIAGLVAATAVATEALKPAGKRGTP</sequence>
<reference evidence="1" key="2">
    <citation type="journal article" date="2023" name="IMA Fungus">
        <title>Comparative genomic study of the Penicillium genus elucidates a diverse pangenome and 15 lateral gene transfer events.</title>
        <authorList>
            <person name="Petersen C."/>
            <person name="Sorensen T."/>
            <person name="Nielsen M.R."/>
            <person name="Sondergaard T.E."/>
            <person name="Sorensen J.L."/>
            <person name="Fitzpatrick D.A."/>
            <person name="Frisvad J.C."/>
            <person name="Nielsen K.L."/>
        </authorList>
    </citation>
    <scope>NUCLEOTIDE SEQUENCE</scope>
    <source>
        <strain evidence="1">IBT 17660</strain>
    </source>
</reference>
<organism evidence="1 2">
    <name type="scientific">Penicillium desertorum</name>
    <dbReference type="NCBI Taxonomy" id="1303715"/>
    <lineage>
        <taxon>Eukaryota</taxon>
        <taxon>Fungi</taxon>
        <taxon>Dikarya</taxon>
        <taxon>Ascomycota</taxon>
        <taxon>Pezizomycotina</taxon>
        <taxon>Eurotiomycetes</taxon>
        <taxon>Eurotiomycetidae</taxon>
        <taxon>Eurotiales</taxon>
        <taxon>Aspergillaceae</taxon>
        <taxon>Penicillium</taxon>
    </lineage>
</organism>
<dbReference type="EMBL" id="JAPWDO010000005">
    <property type="protein sequence ID" value="KAJ5471292.1"/>
    <property type="molecule type" value="Genomic_DNA"/>
</dbReference>
<evidence type="ECO:0000313" key="2">
    <source>
        <dbReference type="Proteomes" id="UP001147760"/>
    </source>
</evidence>
<proteinExistence type="predicted"/>
<evidence type="ECO:0000313" key="1">
    <source>
        <dbReference type="EMBL" id="KAJ5471292.1"/>
    </source>
</evidence>
<dbReference type="OrthoDB" id="6431331at2759"/>
<accession>A0A9X0BLH3</accession>
<dbReference type="Proteomes" id="UP001147760">
    <property type="component" value="Unassembled WGS sequence"/>
</dbReference>
<name>A0A9X0BLH3_9EURO</name>
<gene>
    <name evidence="1" type="ORF">N7530_008649</name>
</gene>
<dbReference type="AlphaFoldDB" id="A0A9X0BLH3"/>
<protein>
    <submittedName>
        <fullName evidence="1">Transcriptional regulator family: Fungal Specific TF</fullName>
    </submittedName>
</protein>
<comment type="caution">
    <text evidence="1">The sequence shown here is derived from an EMBL/GenBank/DDBJ whole genome shotgun (WGS) entry which is preliminary data.</text>
</comment>